<reference evidence="2 3" key="1">
    <citation type="submission" date="2024-09" db="EMBL/GenBank/DDBJ databases">
        <authorList>
            <person name="Sun Q."/>
            <person name="Mori K."/>
        </authorList>
    </citation>
    <scope>NUCLEOTIDE SEQUENCE [LARGE SCALE GENOMIC DNA]</scope>
    <source>
        <strain evidence="2 3">JCM 11201</strain>
    </source>
</reference>
<keyword evidence="1" id="KW-0472">Membrane</keyword>
<dbReference type="Proteomes" id="UP001589609">
    <property type="component" value="Unassembled WGS sequence"/>
</dbReference>
<name>A0ABV5WDK9_9BACI</name>
<gene>
    <name evidence="2" type="ORF">ACFFMS_09245</name>
</gene>
<dbReference type="EMBL" id="JBHMAF010000038">
    <property type="protein sequence ID" value="MFB9758679.1"/>
    <property type="molecule type" value="Genomic_DNA"/>
</dbReference>
<evidence type="ECO:0000256" key="1">
    <source>
        <dbReference type="SAM" id="Phobius"/>
    </source>
</evidence>
<dbReference type="RefSeq" id="WP_379948972.1">
    <property type="nucleotide sequence ID" value="NZ_JBHMAF010000038.1"/>
</dbReference>
<evidence type="ECO:0000313" key="2">
    <source>
        <dbReference type="EMBL" id="MFB9758679.1"/>
    </source>
</evidence>
<sequence>MKKGKWLMWAFITAAVFVIARLAFQHFNVFGGTGFHSQSMQPFQGNGFSQGGQFRGDEGFRGHGHMHGLWGMNILLEAGLFVAGWVIWKLAAGNRIRKWIGITLMALGAALILPTVLILPVILVAAYFAYKISRNDNASSAGYVQTEGAGFASLDSQKLDYLDEWEHKIHKEEK</sequence>
<protein>
    <recommendedName>
        <fullName evidence="4">DUF4064 domain-containing protein</fullName>
    </recommendedName>
</protein>
<keyword evidence="1" id="KW-1133">Transmembrane helix</keyword>
<proteinExistence type="predicted"/>
<evidence type="ECO:0000313" key="3">
    <source>
        <dbReference type="Proteomes" id="UP001589609"/>
    </source>
</evidence>
<feature type="transmembrane region" description="Helical" evidence="1">
    <location>
        <begin position="69"/>
        <end position="88"/>
    </location>
</feature>
<keyword evidence="1" id="KW-0812">Transmembrane</keyword>
<feature type="transmembrane region" description="Helical" evidence="1">
    <location>
        <begin position="7"/>
        <end position="24"/>
    </location>
</feature>
<accession>A0ABV5WDK9</accession>
<comment type="caution">
    <text evidence="2">The sequence shown here is derived from an EMBL/GenBank/DDBJ whole genome shotgun (WGS) entry which is preliminary data.</text>
</comment>
<feature type="transmembrane region" description="Helical" evidence="1">
    <location>
        <begin position="100"/>
        <end position="130"/>
    </location>
</feature>
<keyword evidence="3" id="KW-1185">Reference proteome</keyword>
<evidence type="ECO:0008006" key="4">
    <source>
        <dbReference type="Google" id="ProtNLM"/>
    </source>
</evidence>
<organism evidence="2 3">
    <name type="scientific">Ectobacillus funiculus</name>
    <dbReference type="NCBI Taxonomy" id="137993"/>
    <lineage>
        <taxon>Bacteria</taxon>
        <taxon>Bacillati</taxon>
        <taxon>Bacillota</taxon>
        <taxon>Bacilli</taxon>
        <taxon>Bacillales</taxon>
        <taxon>Bacillaceae</taxon>
        <taxon>Ectobacillus</taxon>
    </lineage>
</organism>